<reference evidence="2" key="1">
    <citation type="journal article" date="2023" name="Front. Plant Sci.">
        <title>Chromosomal-level genome assembly of Melastoma candidum provides insights into trichome evolution.</title>
        <authorList>
            <person name="Zhong Y."/>
            <person name="Wu W."/>
            <person name="Sun C."/>
            <person name="Zou P."/>
            <person name="Liu Y."/>
            <person name="Dai S."/>
            <person name="Zhou R."/>
        </authorList>
    </citation>
    <scope>NUCLEOTIDE SEQUENCE [LARGE SCALE GENOMIC DNA]</scope>
</reference>
<name>A0ACB9S5Y7_9MYRT</name>
<comment type="caution">
    <text evidence="1">The sequence shown here is derived from an EMBL/GenBank/DDBJ whole genome shotgun (WGS) entry which is preliminary data.</text>
</comment>
<gene>
    <name evidence="1" type="ORF">MLD38_003286</name>
</gene>
<accession>A0ACB9S5Y7</accession>
<evidence type="ECO:0000313" key="1">
    <source>
        <dbReference type="EMBL" id="KAI4385234.1"/>
    </source>
</evidence>
<keyword evidence="2" id="KW-1185">Reference proteome</keyword>
<protein>
    <submittedName>
        <fullName evidence="1">Uncharacterized protein</fullName>
    </submittedName>
</protein>
<sequence length="590" mass="64957">MTSLDLVQRFCQPRRACFCNYSGNASKYSHQQGSRHPVTPFETESSGSWQTYIIHKDKPGARRNRLQARSGLGWIAYRRLDPGSGPQACSGLGCISPQSNNSLEYPGCLAMTELHHGSNVQGIQTTATFDLVNDEIIIDTPNDGAIKWWIGNAAVHGKFATVFAKLLLPTQGVEGFSDMGVQAFIVPIREMKTHRTLPGVKINDCGYKVGLNGVDNGALRFHSVRIPRENLLNRFGDVSRDGKYTSPLPTVNKRFAASLVELVGGRVGLAYSSVEVLEIAITIATKYSLLRQQFGPPKQPEVSILDYQSQQHKLMPILASAYAFHFATGQLIERKGGFTFSELRVVFQLGLDTSLQRDSDENQSDFPTKGGRLQCPRPLRGWWDVMSRVGLPKTLNGISPSSGQSGWLRERAWFAALGARLVGAGEWVVGEAVLGLPGGGSTPRGSGHGEGRWWSAGGMGEGDSPPCCKGEGVREGGLRCRLQEDREGELGRRFRNRRGARDSEDVDSEDVGEDAREPRLRGRGHFGVWVGWEWSCRFLESEQLQEMLVAVDESIISPSEKCKPGSHFGLTGSSANRLSGWPHRLEDSWW</sequence>
<evidence type="ECO:0000313" key="2">
    <source>
        <dbReference type="Proteomes" id="UP001057402"/>
    </source>
</evidence>
<organism evidence="1 2">
    <name type="scientific">Melastoma candidum</name>
    <dbReference type="NCBI Taxonomy" id="119954"/>
    <lineage>
        <taxon>Eukaryota</taxon>
        <taxon>Viridiplantae</taxon>
        <taxon>Streptophyta</taxon>
        <taxon>Embryophyta</taxon>
        <taxon>Tracheophyta</taxon>
        <taxon>Spermatophyta</taxon>
        <taxon>Magnoliopsida</taxon>
        <taxon>eudicotyledons</taxon>
        <taxon>Gunneridae</taxon>
        <taxon>Pentapetalae</taxon>
        <taxon>rosids</taxon>
        <taxon>malvids</taxon>
        <taxon>Myrtales</taxon>
        <taxon>Melastomataceae</taxon>
        <taxon>Melastomatoideae</taxon>
        <taxon>Melastomateae</taxon>
        <taxon>Melastoma</taxon>
    </lineage>
</organism>
<dbReference type="EMBL" id="CM042881">
    <property type="protein sequence ID" value="KAI4385234.1"/>
    <property type="molecule type" value="Genomic_DNA"/>
</dbReference>
<dbReference type="Proteomes" id="UP001057402">
    <property type="component" value="Chromosome 2"/>
</dbReference>
<proteinExistence type="predicted"/>